<protein>
    <submittedName>
        <fullName evidence="3">ComEA family DNA-binding protein</fullName>
    </submittedName>
</protein>
<evidence type="ECO:0000313" key="4">
    <source>
        <dbReference type="Proteomes" id="UP001174208"/>
    </source>
</evidence>
<dbReference type="InterPro" id="IPR010994">
    <property type="entry name" value="RuvA_2-like"/>
</dbReference>
<gene>
    <name evidence="3" type="ORF">P5G50_12265</name>
</gene>
<organism evidence="3 4">
    <name type="scientific">Leifsonia williamsii</name>
    <dbReference type="NCBI Taxonomy" id="3035919"/>
    <lineage>
        <taxon>Bacteria</taxon>
        <taxon>Bacillati</taxon>
        <taxon>Actinomycetota</taxon>
        <taxon>Actinomycetes</taxon>
        <taxon>Micrococcales</taxon>
        <taxon>Microbacteriaceae</taxon>
        <taxon>Leifsonia</taxon>
    </lineage>
</organism>
<dbReference type="SUPFAM" id="SSF47781">
    <property type="entry name" value="RuvA domain 2-like"/>
    <property type="match status" value="1"/>
</dbReference>
<keyword evidence="1" id="KW-0472">Membrane</keyword>
<reference evidence="3" key="1">
    <citation type="submission" date="2023-06" db="EMBL/GenBank/DDBJ databases">
        <title>MT1 and MT2 Draft Genomes of Novel Species.</title>
        <authorList>
            <person name="Venkateswaran K."/>
        </authorList>
    </citation>
    <scope>NUCLEOTIDE SEQUENCE</scope>
    <source>
        <strain evidence="3">F6_8S_P_1B</strain>
    </source>
</reference>
<keyword evidence="4" id="KW-1185">Reference proteome</keyword>
<dbReference type="InterPro" id="IPR003583">
    <property type="entry name" value="Hlx-hairpin-Hlx_DNA-bd_motif"/>
</dbReference>
<keyword evidence="1" id="KW-1133">Transmembrane helix</keyword>
<proteinExistence type="predicted"/>
<keyword evidence="3" id="KW-0238">DNA-binding</keyword>
<dbReference type="Gene3D" id="1.10.150.280">
    <property type="entry name" value="AF1531-like domain"/>
    <property type="match status" value="1"/>
</dbReference>
<dbReference type="PANTHER" id="PTHR21180">
    <property type="entry name" value="ENDONUCLEASE/EXONUCLEASE/PHOSPHATASE FAMILY DOMAIN-CONTAINING PROTEIN 1"/>
    <property type="match status" value="1"/>
</dbReference>
<dbReference type="SMART" id="SM00278">
    <property type="entry name" value="HhH1"/>
    <property type="match status" value="2"/>
</dbReference>
<dbReference type="Pfam" id="PF12836">
    <property type="entry name" value="HHH_3"/>
    <property type="match status" value="1"/>
</dbReference>
<keyword evidence="1" id="KW-0812">Transmembrane</keyword>
<accession>A0ABT8KE17</accession>
<evidence type="ECO:0000256" key="1">
    <source>
        <dbReference type="SAM" id="Phobius"/>
    </source>
</evidence>
<evidence type="ECO:0000259" key="2">
    <source>
        <dbReference type="SMART" id="SM00278"/>
    </source>
</evidence>
<comment type="caution">
    <text evidence="3">The sequence shown here is derived from an EMBL/GenBank/DDBJ whole genome shotgun (WGS) entry which is preliminary data.</text>
</comment>
<name>A0ABT8KE17_9MICO</name>
<feature type="domain" description="Helix-hairpin-helix DNA-binding motif class 1" evidence="2">
    <location>
        <begin position="181"/>
        <end position="200"/>
    </location>
</feature>
<dbReference type="Gene3D" id="3.10.560.10">
    <property type="entry name" value="Outer membrane lipoprotein wza domain like"/>
    <property type="match status" value="1"/>
</dbReference>
<evidence type="ECO:0000313" key="3">
    <source>
        <dbReference type="EMBL" id="MDN4615223.1"/>
    </source>
</evidence>
<dbReference type="GO" id="GO:0003677">
    <property type="term" value="F:DNA binding"/>
    <property type="evidence" value="ECO:0007669"/>
    <property type="project" value="UniProtKB-KW"/>
</dbReference>
<dbReference type="RefSeq" id="WP_301208589.1">
    <property type="nucleotide sequence ID" value="NZ_JAROCF010000001.1"/>
</dbReference>
<feature type="transmembrane region" description="Helical" evidence="1">
    <location>
        <begin position="28"/>
        <end position="50"/>
    </location>
</feature>
<sequence length="233" mass="22735">MRHRAESPEPEGEVEAELPPPRSARVRLGVGAVVVLLLAGLVVAVVLAALGQQGSTVSYGEGSAGPVASPGAHVSASAGPTAAELLVHVAGAVRTPGIVSLPPGARVLDAVAAAGGLTEGADPAGVNLARPVVDGEQLVVPKVGEAPAPAAAGGGGGAGGASAGSAGGAGAVVDLNTATLADLDGLPRIGPALAQRILDWREAHGRFASVDQLREVTGIGDKIFADLKDRVRV</sequence>
<dbReference type="EMBL" id="JAROCF010000001">
    <property type="protein sequence ID" value="MDN4615223.1"/>
    <property type="molecule type" value="Genomic_DNA"/>
</dbReference>
<dbReference type="Pfam" id="PF10531">
    <property type="entry name" value="SLBB"/>
    <property type="match status" value="1"/>
</dbReference>
<feature type="domain" description="Helix-hairpin-helix DNA-binding motif class 1" evidence="2">
    <location>
        <begin position="211"/>
        <end position="230"/>
    </location>
</feature>
<dbReference type="PANTHER" id="PTHR21180:SF32">
    <property type="entry name" value="ENDONUCLEASE_EXONUCLEASE_PHOSPHATASE FAMILY DOMAIN-CONTAINING PROTEIN 1"/>
    <property type="match status" value="1"/>
</dbReference>
<dbReference type="InterPro" id="IPR019554">
    <property type="entry name" value="Soluble_ligand-bd"/>
</dbReference>
<dbReference type="Proteomes" id="UP001174208">
    <property type="component" value="Unassembled WGS sequence"/>
</dbReference>
<dbReference type="InterPro" id="IPR051675">
    <property type="entry name" value="Endo/Exo/Phosphatase_dom_1"/>
</dbReference>